<reference evidence="7 8" key="1">
    <citation type="submission" date="2018-05" db="EMBL/GenBank/DDBJ databases">
        <title>Genomic Encyclopedia of Type Strains, Phase IV (KMG-IV): sequencing the most valuable type-strain genomes for metagenomic binning, comparative biology and taxonomic classification.</title>
        <authorList>
            <person name="Goeker M."/>
        </authorList>
    </citation>
    <scope>NUCLEOTIDE SEQUENCE [LARGE SCALE GENOMIC DNA]</scope>
    <source>
        <strain evidence="7 8">DSM 19579</strain>
    </source>
</reference>
<dbReference type="GO" id="GO:0009279">
    <property type="term" value="C:cell outer membrane"/>
    <property type="evidence" value="ECO:0007669"/>
    <property type="project" value="UniProtKB-SubCell"/>
</dbReference>
<dbReference type="RefSeq" id="WP_110027290.1">
    <property type="nucleotide sequence ID" value="NZ_QGTS01000012.1"/>
</dbReference>
<comment type="similarity">
    <text evidence="2">Belongs to the MipA/OmpV family.</text>
</comment>
<name>A0A317PUC3_9ENTR</name>
<dbReference type="GO" id="GO:0009252">
    <property type="term" value="P:peptidoglycan biosynthetic process"/>
    <property type="evidence" value="ECO:0007669"/>
    <property type="project" value="TreeGrafter"/>
</dbReference>
<feature type="chain" id="PRO_5016451337" evidence="6">
    <location>
        <begin position="21"/>
        <end position="246"/>
    </location>
</feature>
<evidence type="ECO:0000256" key="2">
    <source>
        <dbReference type="ARBA" id="ARBA00005722"/>
    </source>
</evidence>
<comment type="caution">
    <text evidence="7">The sequence shown here is derived from an EMBL/GenBank/DDBJ whole genome shotgun (WGS) entry which is preliminary data.</text>
</comment>
<evidence type="ECO:0000256" key="1">
    <source>
        <dbReference type="ARBA" id="ARBA00004442"/>
    </source>
</evidence>
<proteinExistence type="inferred from homology"/>
<keyword evidence="3 6" id="KW-0732">Signal</keyword>
<dbReference type="Proteomes" id="UP000246744">
    <property type="component" value="Unassembled WGS sequence"/>
</dbReference>
<dbReference type="Pfam" id="PF06629">
    <property type="entry name" value="MipA"/>
    <property type="match status" value="1"/>
</dbReference>
<comment type="subcellular location">
    <subcellularLocation>
        <location evidence="1">Cell outer membrane</location>
    </subcellularLocation>
</comment>
<organism evidence="7 8">
    <name type="scientific">Mangrovibacter plantisponsor</name>
    <dbReference type="NCBI Taxonomy" id="451513"/>
    <lineage>
        <taxon>Bacteria</taxon>
        <taxon>Pseudomonadati</taxon>
        <taxon>Pseudomonadota</taxon>
        <taxon>Gammaproteobacteria</taxon>
        <taxon>Enterobacterales</taxon>
        <taxon>Enterobacteriaceae</taxon>
        <taxon>Mangrovibacter</taxon>
    </lineage>
</organism>
<evidence type="ECO:0000256" key="4">
    <source>
        <dbReference type="ARBA" id="ARBA00023136"/>
    </source>
</evidence>
<dbReference type="OrthoDB" id="8562138at2"/>
<evidence type="ECO:0000313" key="8">
    <source>
        <dbReference type="Proteomes" id="UP000246744"/>
    </source>
</evidence>
<sequence length="246" mass="27424">MRSVILMSTLALGVCQSAGAASWSLGAGALVSPDPYVGYKNKVYPVPMIGYEGESFYFRGFNGGYYLWNDESDKVALTAFYSPIHFRSKDSSNSQMKRLDNRYATVMGGISWTHNTAQFGSLRTVLAGDMLGNSNGITWDNTWLYHYQYGRWNVSPGVGIQWNSANHNDYYYGVSRSESSRSGIHSWDAGSSWNPYVELSVNYAVTPSWSIFGMGRYVRLGKAIKDSPMVDSSWTGVLLTGVNYRF</sequence>
<evidence type="ECO:0000256" key="3">
    <source>
        <dbReference type="ARBA" id="ARBA00022729"/>
    </source>
</evidence>
<evidence type="ECO:0000256" key="5">
    <source>
        <dbReference type="ARBA" id="ARBA00023237"/>
    </source>
</evidence>
<feature type="signal peptide" evidence="6">
    <location>
        <begin position="1"/>
        <end position="20"/>
    </location>
</feature>
<dbReference type="AlphaFoldDB" id="A0A317PUC3"/>
<dbReference type="EMBL" id="QGTS01000012">
    <property type="protein sequence ID" value="PWW05856.1"/>
    <property type="molecule type" value="Genomic_DNA"/>
</dbReference>
<dbReference type="PANTHER" id="PTHR38776:SF1">
    <property type="entry name" value="MLTA-INTERACTING PROTEIN-RELATED"/>
    <property type="match status" value="1"/>
</dbReference>
<keyword evidence="8" id="KW-1185">Reference proteome</keyword>
<keyword evidence="4" id="KW-0472">Membrane</keyword>
<accession>A0A317PUC3</accession>
<dbReference type="PANTHER" id="PTHR38776">
    <property type="entry name" value="MLTA-INTERACTING PROTEIN-RELATED"/>
    <property type="match status" value="1"/>
</dbReference>
<keyword evidence="5" id="KW-0998">Cell outer membrane</keyword>
<evidence type="ECO:0000313" key="7">
    <source>
        <dbReference type="EMBL" id="PWW05856.1"/>
    </source>
</evidence>
<dbReference type="InterPro" id="IPR010583">
    <property type="entry name" value="MipA"/>
</dbReference>
<evidence type="ECO:0000256" key="6">
    <source>
        <dbReference type="SAM" id="SignalP"/>
    </source>
</evidence>
<protein>
    <submittedName>
        <fullName evidence="7">Outer membrane protein</fullName>
    </submittedName>
</protein>
<gene>
    <name evidence="7" type="ORF">DES37_112120</name>
</gene>